<dbReference type="EMBL" id="AOMB01000022">
    <property type="protein sequence ID" value="EMA38999.1"/>
    <property type="molecule type" value="Genomic_DNA"/>
</dbReference>
<organism evidence="1 2">
    <name type="scientific">Halococcus hamelinensis 100A6</name>
    <dbReference type="NCBI Taxonomy" id="1132509"/>
    <lineage>
        <taxon>Archaea</taxon>
        <taxon>Methanobacteriati</taxon>
        <taxon>Methanobacteriota</taxon>
        <taxon>Stenosarchaea group</taxon>
        <taxon>Halobacteria</taxon>
        <taxon>Halobacteriales</taxon>
        <taxon>Halococcaceae</taxon>
        <taxon>Halococcus</taxon>
    </lineage>
</organism>
<dbReference type="GO" id="GO:0046917">
    <property type="term" value="F:triphosphoribosyl-dephospho-CoA synthase activity"/>
    <property type="evidence" value="ECO:0007669"/>
    <property type="project" value="InterPro"/>
</dbReference>
<dbReference type="AlphaFoldDB" id="M0M341"/>
<accession>M0M341</accession>
<evidence type="ECO:0000313" key="1">
    <source>
        <dbReference type="EMBL" id="EMA38999.1"/>
    </source>
</evidence>
<dbReference type="InterPro" id="IPR002736">
    <property type="entry name" value="CitG"/>
</dbReference>
<proteinExistence type="predicted"/>
<dbReference type="Pfam" id="PF01874">
    <property type="entry name" value="CitG"/>
    <property type="match status" value="1"/>
</dbReference>
<reference evidence="1 2" key="1">
    <citation type="journal article" date="2014" name="PLoS Genet.">
        <title>Phylogenetically driven sequencing of extremely halophilic archaea reveals strategies for static and dynamic osmo-response.</title>
        <authorList>
            <person name="Becker E.A."/>
            <person name="Seitzer P.M."/>
            <person name="Tritt A."/>
            <person name="Larsen D."/>
            <person name="Krusor M."/>
            <person name="Yao A.I."/>
            <person name="Wu D."/>
            <person name="Madern D."/>
            <person name="Eisen J.A."/>
            <person name="Darling A.E."/>
            <person name="Facciotti M.T."/>
        </authorList>
    </citation>
    <scope>NUCLEOTIDE SEQUENCE [LARGE SCALE GENOMIC DNA]</scope>
    <source>
        <strain evidence="1 2">100A6</strain>
    </source>
</reference>
<dbReference type="Proteomes" id="UP000011566">
    <property type="component" value="Unassembled WGS sequence"/>
</dbReference>
<gene>
    <name evidence="1" type="ORF">C447_07578</name>
</gene>
<dbReference type="eggNOG" id="arCOG04238">
    <property type="taxonomic scope" value="Archaea"/>
</dbReference>
<name>M0M341_9EURY</name>
<sequence>MRTTAENAELALLLDVTSTPKPGNVDRAHDHEDLRFEHFMAGAVGASEGLRMAAAGEPVGTAFERAVEGMANQRGGNTQFGALLTLVPLVAAARAEGGVTPESAANVVESTTVEDAAGFYRAFEHVDVAVDDPPDGMDALDVRHGADAIPTLRDRELTLYDVLAASVERDGLAREWVSRFPRSFETAERIESGDGPVPDRAARAYLELLASEPDTFVATAHDEATAREVCEAARAVRRGETSPETLADQLVAAGVNPGTTADLVAAGLFVALERGLDV</sequence>
<comment type="caution">
    <text evidence="1">The sequence shown here is derived from an EMBL/GenBank/DDBJ whole genome shotgun (WGS) entry which is preliminary data.</text>
</comment>
<dbReference type="PATRIC" id="fig|1132509.6.peg.1715"/>
<dbReference type="PANTHER" id="PTHR42280:SF1">
    <property type="entry name" value="CITG FAMILY PROTEIN"/>
    <property type="match status" value="1"/>
</dbReference>
<dbReference type="RefSeq" id="WP_007692523.1">
    <property type="nucleotide sequence ID" value="NZ_AOMB01000022.1"/>
</dbReference>
<evidence type="ECO:0000313" key="2">
    <source>
        <dbReference type="Proteomes" id="UP000011566"/>
    </source>
</evidence>
<protein>
    <submittedName>
        <fullName evidence="1">Triphosphoribosyl-dephospho-CoA protein</fullName>
    </submittedName>
</protein>
<dbReference type="Gene3D" id="1.10.4200.10">
    <property type="entry name" value="Triphosphoribosyl-dephospho-CoA protein"/>
    <property type="match status" value="1"/>
</dbReference>
<keyword evidence="2" id="KW-1185">Reference proteome</keyword>
<dbReference type="PANTHER" id="PTHR42280">
    <property type="entry name" value="CITG FAMILY PROTEIN"/>
    <property type="match status" value="1"/>
</dbReference>
<dbReference type="GO" id="GO:0005524">
    <property type="term" value="F:ATP binding"/>
    <property type="evidence" value="ECO:0007669"/>
    <property type="project" value="InterPro"/>
</dbReference>
<dbReference type="OrthoDB" id="85890at2157"/>